<protein>
    <submittedName>
        <fullName evidence="2">Uncharacterized protein</fullName>
    </submittedName>
</protein>
<feature type="transmembrane region" description="Helical" evidence="1">
    <location>
        <begin position="87"/>
        <end position="104"/>
    </location>
</feature>
<keyword evidence="1" id="KW-0472">Membrane</keyword>
<dbReference type="AlphaFoldDB" id="A0A1M6GS91"/>
<evidence type="ECO:0000256" key="1">
    <source>
        <dbReference type="SAM" id="Phobius"/>
    </source>
</evidence>
<organism evidence="2 3">
    <name type="scientific">Palleronia salina</name>
    <dbReference type="NCBI Taxonomy" id="313368"/>
    <lineage>
        <taxon>Bacteria</taxon>
        <taxon>Pseudomonadati</taxon>
        <taxon>Pseudomonadota</taxon>
        <taxon>Alphaproteobacteria</taxon>
        <taxon>Rhodobacterales</taxon>
        <taxon>Roseobacteraceae</taxon>
        <taxon>Palleronia</taxon>
    </lineage>
</organism>
<sequence>MRRFNPYKAVGLLLTFGLPLIPAYLGLGEALRVSEKPAEYIGVVYSILAASLFAIVSIVGDPGMLLPGTWRASWEQAKDVQLRLMRLTYLFILYLIVLALLVASEVIEAKGLEAWYFVHDIFGYLSLVAFILSVWLPFEIKNIQIERLRQEIDARRNKRS</sequence>
<feature type="transmembrane region" description="Helical" evidence="1">
    <location>
        <begin position="116"/>
        <end position="138"/>
    </location>
</feature>
<dbReference type="Proteomes" id="UP000184040">
    <property type="component" value="Unassembled WGS sequence"/>
</dbReference>
<proteinExistence type="predicted"/>
<evidence type="ECO:0000313" key="3">
    <source>
        <dbReference type="Proteomes" id="UP000184040"/>
    </source>
</evidence>
<gene>
    <name evidence="2" type="ORF">SAMN04488012_10568</name>
</gene>
<keyword evidence="3" id="KW-1185">Reference proteome</keyword>
<feature type="transmembrane region" description="Helical" evidence="1">
    <location>
        <begin position="44"/>
        <end position="66"/>
    </location>
</feature>
<reference evidence="2 3" key="1">
    <citation type="submission" date="2016-11" db="EMBL/GenBank/DDBJ databases">
        <authorList>
            <person name="Jaros S."/>
            <person name="Januszkiewicz K."/>
            <person name="Wedrychowicz H."/>
        </authorList>
    </citation>
    <scope>NUCLEOTIDE SEQUENCE [LARGE SCALE GENOMIC DNA]</scope>
    <source>
        <strain evidence="2 3">DSM 26892</strain>
    </source>
</reference>
<dbReference type="EMBL" id="FQZA01000005">
    <property type="protein sequence ID" value="SHJ12823.1"/>
    <property type="molecule type" value="Genomic_DNA"/>
</dbReference>
<evidence type="ECO:0000313" key="2">
    <source>
        <dbReference type="EMBL" id="SHJ12823.1"/>
    </source>
</evidence>
<dbReference type="RefSeq" id="WP_073128448.1">
    <property type="nucleotide sequence ID" value="NZ_FQZA01000005.1"/>
</dbReference>
<keyword evidence="1" id="KW-1133">Transmembrane helix</keyword>
<keyword evidence="1" id="KW-0812">Transmembrane</keyword>
<name>A0A1M6GS91_9RHOB</name>
<accession>A0A1M6GS91</accession>